<evidence type="ECO:0000313" key="5">
    <source>
        <dbReference type="Proteomes" id="UP000811246"/>
    </source>
</evidence>
<dbReference type="AlphaFoldDB" id="A0A922ESG5"/>
<feature type="compositionally biased region" description="Basic and acidic residues" evidence="2">
    <location>
        <begin position="80"/>
        <end position="94"/>
    </location>
</feature>
<dbReference type="SMART" id="SM00343">
    <property type="entry name" value="ZnF_C2HC"/>
    <property type="match status" value="1"/>
</dbReference>
<dbReference type="Proteomes" id="UP000811246">
    <property type="component" value="Chromosome 6"/>
</dbReference>
<feature type="compositionally biased region" description="Basic and acidic residues" evidence="2">
    <location>
        <begin position="109"/>
        <end position="118"/>
    </location>
</feature>
<organism evidence="4 5">
    <name type="scientific">Carya illinoinensis</name>
    <name type="common">Pecan</name>
    <dbReference type="NCBI Taxonomy" id="32201"/>
    <lineage>
        <taxon>Eukaryota</taxon>
        <taxon>Viridiplantae</taxon>
        <taxon>Streptophyta</taxon>
        <taxon>Embryophyta</taxon>
        <taxon>Tracheophyta</taxon>
        <taxon>Spermatophyta</taxon>
        <taxon>Magnoliopsida</taxon>
        <taxon>eudicotyledons</taxon>
        <taxon>Gunneridae</taxon>
        <taxon>Pentapetalae</taxon>
        <taxon>rosids</taxon>
        <taxon>fabids</taxon>
        <taxon>Fagales</taxon>
        <taxon>Juglandaceae</taxon>
        <taxon>Carya</taxon>
    </lineage>
</organism>
<feature type="compositionally biased region" description="Acidic residues" evidence="2">
    <location>
        <begin position="95"/>
        <end position="108"/>
    </location>
</feature>
<evidence type="ECO:0000259" key="3">
    <source>
        <dbReference type="PROSITE" id="PS50158"/>
    </source>
</evidence>
<accession>A0A922ESG5</accession>
<dbReference type="GO" id="GO:0008270">
    <property type="term" value="F:zinc ion binding"/>
    <property type="evidence" value="ECO:0007669"/>
    <property type="project" value="UniProtKB-KW"/>
</dbReference>
<dbReference type="PROSITE" id="PS50158">
    <property type="entry name" value="ZF_CCHC"/>
    <property type="match status" value="1"/>
</dbReference>
<evidence type="ECO:0000313" key="4">
    <source>
        <dbReference type="EMBL" id="KAG6707118.1"/>
    </source>
</evidence>
<dbReference type="Pfam" id="PF00098">
    <property type="entry name" value="zf-CCHC"/>
    <property type="match status" value="1"/>
</dbReference>
<feature type="domain" description="CCHC-type" evidence="3">
    <location>
        <begin position="70"/>
        <end position="85"/>
    </location>
</feature>
<feature type="region of interest" description="Disordered" evidence="2">
    <location>
        <begin position="1"/>
        <end position="118"/>
    </location>
</feature>
<protein>
    <recommendedName>
        <fullName evidence="3">CCHC-type domain-containing protein</fullName>
    </recommendedName>
</protein>
<keyword evidence="1" id="KW-0862">Zinc</keyword>
<sequence length="118" mass="13283">MKIEMQLARPTPRTLTQAPQAKPTIQQQQSNDSRPYSRFQKGESSTQNTKTPVHKEGEGNNPYVRPTTGKCFRCNQPGHRSNECPTRRSLHVIEEGEDDSREGDTSDDDAVKELVEGD</sequence>
<keyword evidence="1" id="KW-0479">Metal-binding</keyword>
<dbReference type="GO" id="GO:0003676">
    <property type="term" value="F:nucleic acid binding"/>
    <property type="evidence" value="ECO:0007669"/>
    <property type="project" value="InterPro"/>
</dbReference>
<feature type="compositionally biased region" description="Polar residues" evidence="2">
    <location>
        <begin position="13"/>
        <end position="34"/>
    </location>
</feature>
<evidence type="ECO:0000256" key="1">
    <source>
        <dbReference type="PROSITE-ProRule" id="PRU00047"/>
    </source>
</evidence>
<comment type="caution">
    <text evidence="4">The sequence shown here is derived from an EMBL/GenBank/DDBJ whole genome shotgun (WGS) entry which is preliminary data.</text>
</comment>
<proteinExistence type="predicted"/>
<dbReference type="InterPro" id="IPR001878">
    <property type="entry name" value="Znf_CCHC"/>
</dbReference>
<name>A0A922ESG5_CARIL</name>
<dbReference type="EMBL" id="CM031830">
    <property type="protein sequence ID" value="KAG6707118.1"/>
    <property type="molecule type" value="Genomic_DNA"/>
</dbReference>
<evidence type="ECO:0000256" key="2">
    <source>
        <dbReference type="SAM" id="MobiDB-lite"/>
    </source>
</evidence>
<feature type="compositionally biased region" description="Polar residues" evidence="2">
    <location>
        <begin position="42"/>
        <end position="51"/>
    </location>
</feature>
<reference evidence="4" key="1">
    <citation type="submission" date="2021-01" db="EMBL/GenBank/DDBJ databases">
        <authorList>
            <person name="Lovell J.T."/>
            <person name="Bentley N."/>
            <person name="Bhattarai G."/>
            <person name="Jenkins J.W."/>
            <person name="Sreedasyam A."/>
            <person name="Alarcon Y."/>
            <person name="Bock C."/>
            <person name="Boston L."/>
            <person name="Carlson J."/>
            <person name="Cervantes K."/>
            <person name="Clermont K."/>
            <person name="Krom N."/>
            <person name="Kubenka K."/>
            <person name="Mamidi S."/>
            <person name="Mattison C."/>
            <person name="Monteros M."/>
            <person name="Pisani C."/>
            <person name="Plott C."/>
            <person name="Rajasekar S."/>
            <person name="Rhein H.S."/>
            <person name="Rohla C."/>
            <person name="Song M."/>
            <person name="Hilaire R.S."/>
            <person name="Shu S."/>
            <person name="Wells L."/>
            <person name="Wang X."/>
            <person name="Webber J."/>
            <person name="Heerema R.J."/>
            <person name="Klein P."/>
            <person name="Conner P."/>
            <person name="Grauke L."/>
            <person name="Grimwood J."/>
            <person name="Schmutz J."/>
            <person name="Randall J.J."/>
        </authorList>
    </citation>
    <scope>NUCLEOTIDE SEQUENCE</scope>
    <source>
        <tissue evidence="4">Leaf</tissue>
    </source>
</reference>
<keyword evidence="1" id="KW-0863">Zinc-finger</keyword>
<gene>
    <name evidence="4" type="ORF">I3842_06G015700</name>
</gene>